<proteinExistence type="predicted"/>
<reference evidence="1 2" key="1">
    <citation type="journal article" date="2017" name="Front. Microbiol.">
        <title>Comparative Genomic Analysis of the Class Epsilonproteobacteria and Proposed Reclassification to Epsilonbacteraeota (phyl. nov.).</title>
        <authorList>
            <person name="Waite D.W."/>
            <person name="Vanwonterghem I."/>
            <person name="Rinke C."/>
            <person name="Parks D.H."/>
            <person name="Zhang Y."/>
            <person name="Takai K."/>
            <person name="Sievert S.M."/>
            <person name="Simon J."/>
            <person name="Campbell B.J."/>
            <person name="Hanson T.E."/>
            <person name="Woyke T."/>
            <person name="Klotz M.G."/>
            <person name="Hugenholtz P."/>
        </authorList>
    </citation>
    <scope>NUCLEOTIDE SEQUENCE [LARGE SCALE GENOMIC DNA]</scope>
    <source>
        <strain evidence="1">UBA11420</strain>
    </source>
</reference>
<dbReference type="AlphaFoldDB" id="A0A2D3WA81"/>
<organism evidence="1 2">
    <name type="scientific">Sulfurospirillum cavolei</name>
    <dbReference type="NCBI Taxonomy" id="366522"/>
    <lineage>
        <taxon>Bacteria</taxon>
        <taxon>Pseudomonadati</taxon>
        <taxon>Campylobacterota</taxon>
        <taxon>Epsilonproteobacteria</taxon>
        <taxon>Campylobacterales</taxon>
        <taxon>Sulfurospirillaceae</taxon>
        <taxon>Sulfurospirillum</taxon>
    </lineage>
</organism>
<dbReference type="EMBL" id="DLUG01000080">
    <property type="protein sequence ID" value="DAB36815.1"/>
    <property type="molecule type" value="Genomic_DNA"/>
</dbReference>
<dbReference type="Proteomes" id="UP000231638">
    <property type="component" value="Unassembled WGS sequence"/>
</dbReference>
<evidence type="ECO:0000313" key="1">
    <source>
        <dbReference type="EMBL" id="DAB36815.1"/>
    </source>
</evidence>
<gene>
    <name evidence="1" type="ORF">CFH80_02880</name>
</gene>
<comment type="caution">
    <text evidence="1">The sequence shown here is derived from an EMBL/GenBank/DDBJ whole genome shotgun (WGS) entry which is preliminary data.</text>
</comment>
<evidence type="ECO:0000313" key="2">
    <source>
        <dbReference type="Proteomes" id="UP000231638"/>
    </source>
</evidence>
<accession>A0A2D3WA81</accession>
<sequence length="81" mass="9193">PYLEFPELASVFGGKIATRQDGNKRLKTEQAYYKIIIDLNESNVRLRNRSVGTLLVEGESSSLITKVYKKALSVLIRESEF</sequence>
<feature type="non-terminal residue" evidence="1">
    <location>
        <position position="1"/>
    </location>
</feature>
<name>A0A2D3WA81_9BACT</name>
<protein>
    <submittedName>
        <fullName evidence="1">Peptidase M50</fullName>
    </submittedName>
</protein>